<keyword evidence="5 14" id="KW-0732">Signal</keyword>
<accession>A0AA88R8F4</accession>
<dbReference type="FunFam" id="3.30.200.20:FF:000661">
    <property type="entry name" value="Serine-threonine protein kinase plant-type"/>
    <property type="match status" value="1"/>
</dbReference>
<dbReference type="FunFam" id="3.80.10.10:FF:000317">
    <property type="entry name" value="Inactive leucine-rich repeat receptor-like protein kinase"/>
    <property type="match status" value="1"/>
</dbReference>
<feature type="binding site" evidence="12">
    <location>
        <position position="687"/>
    </location>
    <ligand>
        <name>ATP</name>
        <dbReference type="ChEBI" id="CHEBI:30616"/>
    </ligand>
</feature>
<dbReference type="SMART" id="SM00369">
    <property type="entry name" value="LRR_TYP"/>
    <property type="match status" value="10"/>
</dbReference>
<sequence length="856" mass="93928">MMLMERLYKASIVFGVALVFMQPCMASLPVPTSNSTDQLALLAFMNAINVQGNGTFLRSNWSEKSGFCDWYGVSCSPRHAQRVRALRLLNMGLQGTISLHIGNLSFLEVIDLSGNSFYGRLPQEIGHLHRLKLLILERNALEGRVPLNLFQCQRLEVLVLQRNNFTGGIPKELYTLRSLRTLFLGSNNFTGTIPASLGNASSIKWLGLEGNHIEGTVPPEFDQLINLEGLNLYDNHLSGSIPPGIFNISSISQLLLPLNNFSGSLPPTAGLLLPNLSWFQVQRNQLSGNIPSHLSNCSKLFRLLLGENLFTGQIPASLGQLPSLKTLQLFNNKLTGQIPKEIWSRKVNFTYLDFSDNFLNGTIPPTIGELTSLQRLYLDNNNVEGSVPNEICEMTSLGELSLQGNKLSGSIPSCIGKLSNLRLLFLGSNKLGSSIPSSIWNLENLLFLNLSSNSLGGNLSTNIRSMKALGSMDLSGNQISGNIPLAIGALSSLTSLSLSGNLFSGLIPESLGNLRALNYLDLSQNNLSGAIPKTLEALSSLLYFNLSLNMLTGEIPTGGPFANLAANAIKGNVGLCGKPILQVSLCRNELKSENSKRRTFLLKYILPPLTALVTLAAFLYVLKKYRRKNVPGPHSLDSIPTIEHKPITYQELRYATNDFCDANFIGAGSYGSVYKGKLLDGTDVAVKVLNLQHEGAFKSFDVECRVLRAALHRNLVKVISTCSNPDLRALVLQYMSNGKYGHEGWVTARGDMYSYGIMLLEIFTRKKPTDEVFTEEQSLRQWVSVSLPDRVMEIVDNGLAGTEEGRDMTATEANLLAIMELGLDCSEESPNQRCNIKEVVVKLNKIKLQILCNRVA</sequence>
<comment type="subcellular location">
    <subcellularLocation>
        <location evidence="1">Cell membrane</location>
    </subcellularLocation>
    <subcellularLocation>
        <location evidence="2">Membrane</location>
        <topology evidence="2">Single-pass type I membrane protein</topology>
    </subcellularLocation>
</comment>
<dbReference type="PROSITE" id="PS50011">
    <property type="entry name" value="PROTEIN_KINASE_DOM"/>
    <property type="match status" value="1"/>
</dbReference>
<dbReference type="Pfam" id="PF07714">
    <property type="entry name" value="PK_Tyr_Ser-Thr"/>
    <property type="match status" value="1"/>
</dbReference>
<dbReference type="Gene3D" id="3.80.10.10">
    <property type="entry name" value="Ribonuclease Inhibitor"/>
    <property type="match status" value="4"/>
</dbReference>
<dbReference type="Gene3D" id="3.30.200.20">
    <property type="entry name" value="Phosphorylase Kinase, domain 1"/>
    <property type="match status" value="1"/>
</dbReference>
<feature type="transmembrane region" description="Helical" evidence="13">
    <location>
        <begin position="601"/>
        <end position="622"/>
    </location>
</feature>
<name>A0AA88R8F4_9ASTE</name>
<dbReference type="InterPro" id="IPR051716">
    <property type="entry name" value="Plant_RL_S/T_kinase"/>
</dbReference>
<proteinExistence type="predicted"/>
<dbReference type="GO" id="GO:0051707">
    <property type="term" value="P:response to other organism"/>
    <property type="evidence" value="ECO:0007669"/>
    <property type="project" value="UniProtKB-ARBA"/>
</dbReference>
<dbReference type="SUPFAM" id="SSF52047">
    <property type="entry name" value="RNI-like"/>
    <property type="match status" value="1"/>
</dbReference>
<keyword evidence="7 12" id="KW-0547">Nucleotide-binding</keyword>
<evidence type="ECO:0000259" key="15">
    <source>
        <dbReference type="PROSITE" id="PS50011"/>
    </source>
</evidence>
<dbReference type="FunFam" id="3.80.10.10:FF:000095">
    <property type="entry name" value="LRR receptor-like serine/threonine-protein kinase GSO1"/>
    <property type="match status" value="1"/>
</dbReference>
<keyword evidence="17" id="KW-1185">Reference proteome</keyword>
<dbReference type="GO" id="GO:0004672">
    <property type="term" value="F:protein kinase activity"/>
    <property type="evidence" value="ECO:0007669"/>
    <property type="project" value="InterPro"/>
</dbReference>
<dbReference type="Gene3D" id="1.10.510.10">
    <property type="entry name" value="Transferase(Phosphotransferase) domain 1"/>
    <property type="match status" value="1"/>
</dbReference>
<evidence type="ECO:0000256" key="2">
    <source>
        <dbReference type="ARBA" id="ARBA00004479"/>
    </source>
</evidence>
<evidence type="ECO:0000256" key="13">
    <source>
        <dbReference type="SAM" id="Phobius"/>
    </source>
</evidence>
<keyword evidence="4 13" id="KW-0812">Transmembrane</keyword>
<evidence type="ECO:0000256" key="14">
    <source>
        <dbReference type="SAM" id="SignalP"/>
    </source>
</evidence>
<evidence type="ECO:0000256" key="4">
    <source>
        <dbReference type="ARBA" id="ARBA00022692"/>
    </source>
</evidence>
<keyword evidence="10 13" id="KW-0472">Membrane</keyword>
<organism evidence="16 17">
    <name type="scientific">Escallonia rubra</name>
    <dbReference type="NCBI Taxonomy" id="112253"/>
    <lineage>
        <taxon>Eukaryota</taxon>
        <taxon>Viridiplantae</taxon>
        <taxon>Streptophyta</taxon>
        <taxon>Embryophyta</taxon>
        <taxon>Tracheophyta</taxon>
        <taxon>Spermatophyta</taxon>
        <taxon>Magnoliopsida</taxon>
        <taxon>eudicotyledons</taxon>
        <taxon>Gunneridae</taxon>
        <taxon>Pentapetalae</taxon>
        <taxon>asterids</taxon>
        <taxon>campanulids</taxon>
        <taxon>Escalloniales</taxon>
        <taxon>Escalloniaceae</taxon>
        <taxon>Escallonia</taxon>
    </lineage>
</organism>
<evidence type="ECO:0000256" key="12">
    <source>
        <dbReference type="PROSITE-ProRule" id="PRU10141"/>
    </source>
</evidence>
<dbReference type="InterPro" id="IPR003591">
    <property type="entry name" value="Leu-rich_rpt_typical-subtyp"/>
</dbReference>
<keyword evidence="3" id="KW-0433">Leucine-rich repeat</keyword>
<dbReference type="InterPro" id="IPR017441">
    <property type="entry name" value="Protein_kinase_ATP_BS"/>
</dbReference>
<dbReference type="PANTHER" id="PTHR48053">
    <property type="entry name" value="LEUCINE RICH REPEAT FAMILY PROTEIN, EXPRESSED"/>
    <property type="match status" value="1"/>
</dbReference>
<evidence type="ECO:0000313" key="17">
    <source>
        <dbReference type="Proteomes" id="UP001187471"/>
    </source>
</evidence>
<evidence type="ECO:0000256" key="8">
    <source>
        <dbReference type="ARBA" id="ARBA00022840"/>
    </source>
</evidence>
<dbReference type="Pfam" id="PF08263">
    <property type="entry name" value="LRRNT_2"/>
    <property type="match status" value="1"/>
</dbReference>
<evidence type="ECO:0000256" key="1">
    <source>
        <dbReference type="ARBA" id="ARBA00004236"/>
    </source>
</evidence>
<dbReference type="GO" id="GO:0006952">
    <property type="term" value="P:defense response"/>
    <property type="evidence" value="ECO:0007669"/>
    <property type="project" value="UniProtKB-ARBA"/>
</dbReference>
<feature type="signal peptide" evidence="14">
    <location>
        <begin position="1"/>
        <end position="26"/>
    </location>
</feature>
<dbReference type="SUPFAM" id="SSF52058">
    <property type="entry name" value="L domain-like"/>
    <property type="match status" value="1"/>
</dbReference>
<dbReference type="Pfam" id="PF13855">
    <property type="entry name" value="LRR_8"/>
    <property type="match status" value="2"/>
</dbReference>
<comment type="caution">
    <text evidence="16">The sequence shown here is derived from an EMBL/GenBank/DDBJ whole genome shotgun (WGS) entry which is preliminary data.</text>
</comment>
<evidence type="ECO:0000256" key="6">
    <source>
        <dbReference type="ARBA" id="ARBA00022737"/>
    </source>
</evidence>
<dbReference type="Proteomes" id="UP001187471">
    <property type="component" value="Unassembled WGS sequence"/>
</dbReference>
<keyword evidence="8 12" id="KW-0067">ATP-binding</keyword>
<feature type="domain" description="Protein kinase" evidence="15">
    <location>
        <begin position="659"/>
        <end position="856"/>
    </location>
</feature>
<protein>
    <recommendedName>
        <fullName evidence="15">Protein kinase domain-containing protein</fullName>
    </recommendedName>
</protein>
<dbReference type="PROSITE" id="PS00107">
    <property type="entry name" value="PROTEIN_KINASE_ATP"/>
    <property type="match status" value="1"/>
</dbReference>
<dbReference type="InterPro" id="IPR000719">
    <property type="entry name" value="Prot_kinase_dom"/>
</dbReference>
<dbReference type="InterPro" id="IPR001245">
    <property type="entry name" value="Ser-Thr/Tyr_kinase_cat_dom"/>
</dbReference>
<dbReference type="InterPro" id="IPR001611">
    <property type="entry name" value="Leu-rich_rpt"/>
</dbReference>
<keyword evidence="6" id="KW-0677">Repeat</keyword>
<dbReference type="Pfam" id="PF00560">
    <property type="entry name" value="LRR_1"/>
    <property type="match status" value="8"/>
</dbReference>
<dbReference type="GO" id="GO:0005886">
    <property type="term" value="C:plasma membrane"/>
    <property type="evidence" value="ECO:0007669"/>
    <property type="project" value="UniProtKB-SubCell"/>
</dbReference>
<evidence type="ECO:0000256" key="5">
    <source>
        <dbReference type="ARBA" id="ARBA00022729"/>
    </source>
</evidence>
<dbReference type="InterPro" id="IPR032675">
    <property type="entry name" value="LRR_dom_sf"/>
</dbReference>
<keyword evidence="11" id="KW-0675">Receptor</keyword>
<gene>
    <name evidence="16" type="ORF">RJ640_018314</name>
</gene>
<dbReference type="SUPFAM" id="SSF56112">
    <property type="entry name" value="Protein kinase-like (PK-like)"/>
    <property type="match status" value="1"/>
</dbReference>
<dbReference type="GO" id="GO:0005524">
    <property type="term" value="F:ATP binding"/>
    <property type="evidence" value="ECO:0007669"/>
    <property type="project" value="UniProtKB-UniRule"/>
</dbReference>
<dbReference type="EMBL" id="JAVXUO010002315">
    <property type="protein sequence ID" value="KAK2974441.1"/>
    <property type="molecule type" value="Genomic_DNA"/>
</dbReference>
<evidence type="ECO:0000256" key="3">
    <source>
        <dbReference type="ARBA" id="ARBA00022614"/>
    </source>
</evidence>
<evidence type="ECO:0000256" key="11">
    <source>
        <dbReference type="ARBA" id="ARBA00023170"/>
    </source>
</evidence>
<evidence type="ECO:0000256" key="9">
    <source>
        <dbReference type="ARBA" id="ARBA00022989"/>
    </source>
</evidence>
<keyword evidence="9 13" id="KW-1133">Transmembrane helix</keyword>
<dbReference type="InterPro" id="IPR013210">
    <property type="entry name" value="LRR_N_plant-typ"/>
</dbReference>
<dbReference type="InterPro" id="IPR011009">
    <property type="entry name" value="Kinase-like_dom_sf"/>
</dbReference>
<feature type="chain" id="PRO_5041704828" description="Protein kinase domain-containing protein" evidence="14">
    <location>
        <begin position="27"/>
        <end position="856"/>
    </location>
</feature>
<dbReference type="AlphaFoldDB" id="A0AA88R8F4"/>
<reference evidence="16" key="1">
    <citation type="submission" date="2022-12" db="EMBL/GenBank/DDBJ databases">
        <title>Draft genome assemblies for two species of Escallonia (Escalloniales).</title>
        <authorList>
            <person name="Chanderbali A."/>
            <person name="Dervinis C."/>
            <person name="Anghel I."/>
            <person name="Soltis D."/>
            <person name="Soltis P."/>
            <person name="Zapata F."/>
        </authorList>
    </citation>
    <scope>NUCLEOTIDE SEQUENCE</scope>
    <source>
        <strain evidence="16">UCBG92.1500</strain>
        <tissue evidence="16">Leaf</tissue>
    </source>
</reference>
<evidence type="ECO:0000256" key="7">
    <source>
        <dbReference type="ARBA" id="ARBA00022741"/>
    </source>
</evidence>
<evidence type="ECO:0000256" key="10">
    <source>
        <dbReference type="ARBA" id="ARBA00023136"/>
    </source>
</evidence>
<dbReference type="PANTHER" id="PTHR48053:SF150">
    <property type="entry name" value="LRR RECEPTOR-LIKE SERINE_THREONINE-PROTEIN KINASE EFR"/>
    <property type="match status" value="1"/>
</dbReference>
<evidence type="ECO:0000313" key="16">
    <source>
        <dbReference type="EMBL" id="KAK2974441.1"/>
    </source>
</evidence>